<evidence type="ECO:0000313" key="2">
    <source>
        <dbReference type="EMBL" id="KAJ8937559.1"/>
    </source>
</evidence>
<gene>
    <name evidence="2" type="ORF">NQ314_011794</name>
</gene>
<comment type="caution">
    <text evidence="2">The sequence shown here is derived from an EMBL/GenBank/DDBJ whole genome shotgun (WGS) entry which is preliminary data.</text>
</comment>
<dbReference type="Proteomes" id="UP001162156">
    <property type="component" value="Unassembled WGS sequence"/>
</dbReference>
<dbReference type="AlphaFoldDB" id="A0AAV8XGF7"/>
<sequence>MQYESAIKLNTSEIQQLKSELVKKVEAYKMEVVSTTKKLTENKELTKEIVQQLHEAYKVINKLKMELDCHDTLNSQFKFEIEQSQNELEDYRIREMDWCNQKEKLENDIKEMENVLEMKYKVNDLKEQISQLQDKNEFENLEDYKNKVTEYEKKFIDMENISEKCNEHTDKYEELLHKFKQLEIENLENKNKVIKLSEKLEDRDHSKERYNKQEELEEQRSLRERLDQTEAEKDALLGRVECLETELKEVSMKYADLVNMDLEIKIRSQLKSMEKLKKENSDLKKYLRKTKVYPEDKENIGSPNRLLEFQ</sequence>
<reference evidence="2" key="1">
    <citation type="journal article" date="2023" name="Insect Mol. Biol.">
        <title>Genome sequencing provides insights into the evolution of gene families encoding plant cell wall-degrading enzymes in longhorned beetles.</title>
        <authorList>
            <person name="Shin N.R."/>
            <person name="Okamura Y."/>
            <person name="Kirsch R."/>
            <person name="Pauchet Y."/>
        </authorList>
    </citation>
    <scope>NUCLEOTIDE SEQUENCE</scope>
    <source>
        <strain evidence="2">RBIC_L_NR</strain>
    </source>
</reference>
<dbReference type="EMBL" id="JANEYF010003311">
    <property type="protein sequence ID" value="KAJ8937559.1"/>
    <property type="molecule type" value="Genomic_DNA"/>
</dbReference>
<evidence type="ECO:0000313" key="3">
    <source>
        <dbReference type="Proteomes" id="UP001162156"/>
    </source>
</evidence>
<proteinExistence type="predicted"/>
<evidence type="ECO:0000256" key="1">
    <source>
        <dbReference type="SAM" id="MobiDB-lite"/>
    </source>
</evidence>
<protein>
    <submittedName>
        <fullName evidence="2">Uncharacterized protein</fullName>
    </submittedName>
</protein>
<name>A0AAV8XGF7_9CUCU</name>
<accession>A0AAV8XGF7</accession>
<feature type="region of interest" description="Disordered" evidence="1">
    <location>
        <begin position="203"/>
        <end position="223"/>
    </location>
</feature>
<keyword evidence="3" id="KW-1185">Reference proteome</keyword>
<organism evidence="2 3">
    <name type="scientific">Rhamnusium bicolor</name>
    <dbReference type="NCBI Taxonomy" id="1586634"/>
    <lineage>
        <taxon>Eukaryota</taxon>
        <taxon>Metazoa</taxon>
        <taxon>Ecdysozoa</taxon>
        <taxon>Arthropoda</taxon>
        <taxon>Hexapoda</taxon>
        <taxon>Insecta</taxon>
        <taxon>Pterygota</taxon>
        <taxon>Neoptera</taxon>
        <taxon>Endopterygota</taxon>
        <taxon>Coleoptera</taxon>
        <taxon>Polyphaga</taxon>
        <taxon>Cucujiformia</taxon>
        <taxon>Chrysomeloidea</taxon>
        <taxon>Cerambycidae</taxon>
        <taxon>Lepturinae</taxon>
        <taxon>Rhagiini</taxon>
        <taxon>Rhamnusium</taxon>
    </lineage>
</organism>